<proteinExistence type="predicted"/>
<gene>
    <name evidence="6" type="ORF">ACFQO1_11365</name>
</gene>
<organism evidence="6 7">
    <name type="scientific">Jejudonia soesokkakensis</name>
    <dbReference type="NCBI Taxonomy" id="1323432"/>
    <lineage>
        <taxon>Bacteria</taxon>
        <taxon>Pseudomonadati</taxon>
        <taxon>Bacteroidota</taxon>
        <taxon>Flavobacteriia</taxon>
        <taxon>Flavobacteriales</taxon>
        <taxon>Flavobacteriaceae</taxon>
        <taxon>Jejudonia</taxon>
    </lineage>
</organism>
<name>A0ABW2MTM2_9FLAO</name>
<sequence length="165" mass="18919">MENQSIKTPLEISENEKNVSAFIHLSTFLKYFIPLGNFMGPIILWQVNKDKDFIDTNGRAAINFQLSIFVYTLIICFLCLPFFAIFVTDFVSLIESIEHHTDAIRVNEIENLAGYIMVAVVVALLFFGLFLLELYAVINAAMHASKGKEYRYPFCINFFKRATLN</sequence>
<feature type="transmembrane region" description="Helical" evidence="5">
    <location>
        <begin position="28"/>
        <end position="47"/>
    </location>
</feature>
<evidence type="ECO:0000256" key="3">
    <source>
        <dbReference type="ARBA" id="ARBA00022989"/>
    </source>
</evidence>
<keyword evidence="4 5" id="KW-0472">Membrane</keyword>
<evidence type="ECO:0000313" key="7">
    <source>
        <dbReference type="Proteomes" id="UP001596415"/>
    </source>
</evidence>
<comment type="subcellular location">
    <subcellularLocation>
        <location evidence="1">Membrane</location>
        <topology evidence="1">Multi-pass membrane protein</topology>
    </subcellularLocation>
</comment>
<evidence type="ECO:0000313" key="6">
    <source>
        <dbReference type="EMBL" id="MFC7358289.1"/>
    </source>
</evidence>
<evidence type="ECO:0000256" key="4">
    <source>
        <dbReference type="ARBA" id="ARBA00023136"/>
    </source>
</evidence>
<accession>A0ABW2MTM2</accession>
<comment type="caution">
    <text evidence="6">The sequence shown here is derived from an EMBL/GenBank/DDBJ whole genome shotgun (WGS) entry which is preliminary data.</text>
</comment>
<reference evidence="7" key="1">
    <citation type="journal article" date="2019" name="Int. J. Syst. Evol. Microbiol.">
        <title>The Global Catalogue of Microorganisms (GCM) 10K type strain sequencing project: providing services to taxonomists for standard genome sequencing and annotation.</title>
        <authorList>
            <consortium name="The Broad Institute Genomics Platform"/>
            <consortium name="The Broad Institute Genome Sequencing Center for Infectious Disease"/>
            <person name="Wu L."/>
            <person name="Ma J."/>
        </authorList>
    </citation>
    <scope>NUCLEOTIDE SEQUENCE [LARGE SCALE GENOMIC DNA]</scope>
    <source>
        <strain evidence="7">CGMCC 1.16306</strain>
    </source>
</reference>
<dbReference type="Pfam" id="PF09685">
    <property type="entry name" value="MamF_MmsF"/>
    <property type="match status" value="1"/>
</dbReference>
<evidence type="ECO:0000256" key="2">
    <source>
        <dbReference type="ARBA" id="ARBA00022692"/>
    </source>
</evidence>
<keyword evidence="7" id="KW-1185">Reference proteome</keyword>
<dbReference type="EMBL" id="JBHTBN010000006">
    <property type="protein sequence ID" value="MFC7358289.1"/>
    <property type="molecule type" value="Genomic_DNA"/>
</dbReference>
<keyword evidence="3 5" id="KW-1133">Transmembrane helix</keyword>
<dbReference type="InterPro" id="IPR019109">
    <property type="entry name" value="MamF_MmsF"/>
</dbReference>
<dbReference type="RefSeq" id="WP_380218222.1">
    <property type="nucleotide sequence ID" value="NZ_JBHTBN010000006.1"/>
</dbReference>
<dbReference type="Proteomes" id="UP001596415">
    <property type="component" value="Unassembled WGS sequence"/>
</dbReference>
<feature type="transmembrane region" description="Helical" evidence="5">
    <location>
        <begin position="114"/>
        <end position="138"/>
    </location>
</feature>
<keyword evidence="2 5" id="KW-0812">Transmembrane</keyword>
<protein>
    <submittedName>
        <fullName evidence="6">DUF4870 domain-containing protein</fullName>
    </submittedName>
</protein>
<evidence type="ECO:0000256" key="1">
    <source>
        <dbReference type="ARBA" id="ARBA00004141"/>
    </source>
</evidence>
<evidence type="ECO:0000256" key="5">
    <source>
        <dbReference type="SAM" id="Phobius"/>
    </source>
</evidence>
<feature type="transmembrane region" description="Helical" evidence="5">
    <location>
        <begin position="68"/>
        <end position="94"/>
    </location>
</feature>